<gene>
    <name evidence="1" type="ORF">EGY25_04475</name>
</gene>
<protein>
    <submittedName>
        <fullName evidence="1">Uncharacterized protein</fullName>
    </submittedName>
</protein>
<name>A0A4Y9RZW4_9CAUL</name>
<reference evidence="1 2" key="1">
    <citation type="submission" date="2019-03" db="EMBL/GenBank/DDBJ databases">
        <title>Draft genome of Brevundimonas sp. a heavy metal resistant soil bacteria.</title>
        <authorList>
            <person name="Soto J."/>
        </authorList>
    </citation>
    <scope>NUCLEOTIDE SEQUENCE [LARGE SCALE GENOMIC DNA]</scope>
    <source>
        <strain evidence="1 2">B-10</strain>
    </source>
</reference>
<dbReference type="RefSeq" id="WP_135193838.1">
    <property type="nucleotide sequence ID" value="NZ_SPVH01000002.1"/>
</dbReference>
<organism evidence="1 2">
    <name type="scientific">Brevundimonas intermedia</name>
    <dbReference type="NCBI Taxonomy" id="74315"/>
    <lineage>
        <taxon>Bacteria</taxon>
        <taxon>Pseudomonadati</taxon>
        <taxon>Pseudomonadota</taxon>
        <taxon>Alphaproteobacteria</taxon>
        <taxon>Caulobacterales</taxon>
        <taxon>Caulobacteraceae</taxon>
        <taxon>Brevundimonas</taxon>
    </lineage>
</organism>
<dbReference type="OrthoDB" id="8456016at2"/>
<keyword evidence="2" id="KW-1185">Reference proteome</keyword>
<comment type="caution">
    <text evidence="1">The sequence shown here is derived from an EMBL/GenBank/DDBJ whole genome shotgun (WGS) entry which is preliminary data.</text>
</comment>
<dbReference type="Proteomes" id="UP000298216">
    <property type="component" value="Unassembled WGS sequence"/>
</dbReference>
<evidence type="ECO:0000313" key="2">
    <source>
        <dbReference type="Proteomes" id="UP000298216"/>
    </source>
</evidence>
<proteinExistence type="predicted"/>
<sequence length="420" mass="45577">MTTTSTPEFRPISTAARNGTMLRLWVRYPKDGSWTPLEDARESWTIGFNNSDNTEEDRWQVVGWSWSHDLLVEASTDVEVLGWLPFHGEQYHATQIAEVIDEGDGFWKPCSGCQEGEDGHVSAKDYPFNSIFRCQPGGGCSECGGLGVLWDDTDYDAMTKAIVADMDSEDDSAARLDRAHRSLRALQEGAALAMPSFEGNETVYDFLCAIHREAVKGLLASDDVTNEGGLSVAPCAKAPEGAGQGFADKVAIRDAAVAYRARIACDILEGFTDGIDGDRLGELARWVTRGRALDDAALHRAFAAPWIAASEEAGWEGDADAEARKDIDRHTITARVRGVTSFTPDQLATIFARHNELKATAANALEVANSHIQHMAGWISKTNASDTPLHGYSFEALGEDKWIIDQAIAALKATAPQAAS</sequence>
<evidence type="ECO:0000313" key="1">
    <source>
        <dbReference type="EMBL" id="TFW14453.1"/>
    </source>
</evidence>
<accession>A0A4Y9RZW4</accession>
<dbReference type="EMBL" id="SPVH01000002">
    <property type="protein sequence ID" value="TFW14453.1"/>
    <property type="molecule type" value="Genomic_DNA"/>
</dbReference>
<dbReference type="AlphaFoldDB" id="A0A4Y9RZW4"/>